<dbReference type="Gramene" id="ERN16559">
    <property type="protein sequence ID" value="ERN16559"/>
    <property type="gene ID" value="AMTR_s00031p00170040"/>
</dbReference>
<dbReference type="InterPro" id="IPR024752">
    <property type="entry name" value="Myb/SANT-like_dom"/>
</dbReference>
<dbReference type="eggNOG" id="ENOG502QWB8">
    <property type="taxonomic scope" value="Eukaryota"/>
</dbReference>
<name>U5D2C5_AMBTC</name>
<dbReference type="AlphaFoldDB" id="U5D2C5"/>
<sequence length="296" mass="34736">MGRRAREPSPEQRRLVWNPAWDEYLVRLMVDQVNKGKRIENGFRKEAWHYMVIKFNRKFYQNLDKQQLKNRYVYFRKEYKLVKILIEQSEFSWDETRKIVKAEPEVWDHYILEHPEAKPYRTKSLPLWGELGIIFGNSIESSNRGEVLEEGTRVRGGLQSPVISSDDIASLEFEDEESSSSREDMSTLHQPNKRKFVLPTSSNCGKRARKDIGEIMLQTLQEMAANSRFRASQVAEASSEQELKKCIEELQSMEGLDDGLFVRACKMLKDEKNAVIFMTLKGDRRLLWVKEMCETL</sequence>
<dbReference type="Pfam" id="PF12776">
    <property type="entry name" value="Myb_DNA-bind_3"/>
    <property type="match status" value="1"/>
</dbReference>
<dbReference type="PANTHER" id="PTHR46929:SF3">
    <property type="entry name" value="MYB_SANT-LIKE DOMAIN-CONTAINING PROTEIN"/>
    <property type="match status" value="1"/>
</dbReference>
<dbReference type="PANTHER" id="PTHR46929">
    <property type="entry name" value="EXPRESSED PROTEIN"/>
    <property type="match status" value="1"/>
</dbReference>
<keyword evidence="4" id="KW-1185">Reference proteome</keyword>
<feature type="domain" description="Myb/SANT-like" evidence="2">
    <location>
        <begin position="17"/>
        <end position="110"/>
    </location>
</feature>
<reference evidence="4" key="1">
    <citation type="journal article" date="2013" name="Science">
        <title>The Amborella genome and the evolution of flowering plants.</title>
        <authorList>
            <consortium name="Amborella Genome Project"/>
        </authorList>
    </citation>
    <scope>NUCLEOTIDE SEQUENCE [LARGE SCALE GENOMIC DNA]</scope>
</reference>
<accession>U5D2C5</accession>
<evidence type="ECO:0000313" key="4">
    <source>
        <dbReference type="Proteomes" id="UP000017836"/>
    </source>
</evidence>
<dbReference type="HOGENOM" id="CLU_063793_0_0_1"/>
<evidence type="ECO:0000259" key="2">
    <source>
        <dbReference type="Pfam" id="PF12776"/>
    </source>
</evidence>
<protein>
    <recommendedName>
        <fullName evidence="2">Myb/SANT-like domain-containing protein</fullName>
    </recommendedName>
</protein>
<organism evidence="3 4">
    <name type="scientific">Amborella trichopoda</name>
    <dbReference type="NCBI Taxonomy" id="13333"/>
    <lineage>
        <taxon>Eukaryota</taxon>
        <taxon>Viridiplantae</taxon>
        <taxon>Streptophyta</taxon>
        <taxon>Embryophyta</taxon>
        <taxon>Tracheophyta</taxon>
        <taxon>Spermatophyta</taxon>
        <taxon>Magnoliopsida</taxon>
        <taxon>Amborellales</taxon>
        <taxon>Amborellaceae</taxon>
        <taxon>Amborella</taxon>
    </lineage>
</organism>
<proteinExistence type="predicted"/>
<dbReference type="Proteomes" id="UP000017836">
    <property type="component" value="Unassembled WGS sequence"/>
</dbReference>
<dbReference type="KEGG" id="atr:18444875"/>
<feature type="region of interest" description="Disordered" evidence="1">
    <location>
        <begin position="173"/>
        <end position="193"/>
    </location>
</feature>
<dbReference type="EMBL" id="KI392442">
    <property type="protein sequence ID" value="ERN16559.1"/>
    <property type="molecule type" value="Genomic_DNA"/>
</dbReference>
<dbReference type="OrthoDB" id="76215at2759"/>
<dbReference type="OMA" id="KEAWHYM"/>
<evidence type="ECO:0000313" key="3">
    <source>
        <dbReference type="EMBL" id="ERN16559.1"/>
    </source>
</evidence>
<gene>
    <name evidence="3" type="ORF">AMTR_s00031p00170040</name>
</gene>
<evidence type="ECO:0000256" key="1">
    <source>
        <dbReference type="SAM" id="MobiDB-lite"/>
    </source>
</evidence>